<dbReference type="SUPFAM" id="SSF53098">
    <property type="entry name" value="Ribonuclease H-like"/>
    <property type="match status" value="1"/>
</dbReference>
<dbReference type="AlphaFoldDB" id="B8GSE0"/>
<dbReference type="InterPro" id="IPR025948">
    <property type="entry name" value="HTH-like_dom"/>
</dbReference>
<evidence type="ECO:0000313" key="2">
    <source>
        <dbReference type="EMBL" id="ACL72844.1"/>
    </source>
</evidence>
<dbReference type="RefSeq" id="WP_012638326.1">
    <property type="nucleotide sequence ID" value="NC_011901.1"/>
</dbReference>
<dbReference type="EMBL" id="CP001339">
    <property type="protein sequence ID" value="ACL72844.1"/>
    <property type="molecule type" value="Genomic_DNA"/>
</dbReference>
<reference evidence="2 3" key="1">
    <citation type="journal article" date="2011" name="Stand. Genomic Sci.">
        <title>Complete genome sequence of 'Thioalkalivibrio sulfidophilus' HL-EbGr7.</title>
        <authorList>
            <person name="Muyzer G."/>
            <person name="Sorokin D.Y."/>
            <person name="Mavromatis K."/>
            <person name="Lapidus A."/>
            <person name="Clum A."/>
            <person name="Ivanova N."/>
            <person name="Pati A."/>
            <person name="d'Haeseleer P."/>
            <person name="Woyke T."/>
            <person name="Kyrpides N.C."/>
        </authorList>
    </citation>
    <scope>NUCLEOTIDE SEQUENCE [LARGE SCALE GENOMIC DNA]</scope>
    <source>
        <strain evidence="2 3">HL-EbGR7</strain>
    </source>
</reference>
<evidence type="ECO:0000313" key="3">
    <source>
        <dbReference type="Proteomes" id="UP000002383"/>
    </source>
</evidence>
<dbReference type="Proteomes" id="UP000002383">
    <property type="component" value="Chromosome"/>
</dbReference>
<protein>
    <submittedName>
        <fullName evidence="2">Integrase catalytic region</fullName>
    </submittedName>
</protein>
<dbReference type="KEGG" id="tgr:Tgr7_1762"/>
<dbReference type="PANTHER" id="PTHR46889:SF4">
    <property type="entry name" value="TRANSPOSASE INSO FOR INSERTION SEQUENCE ELEMENT IS911B-RELATED"/>
    <property type="match status" value="1"/>
</dbReference>
<evidence type="ECO:0000259" key="1">
    <source>
        <dbReference type="PROSITE" id="PS50994"/>
    </source>
</evidence>
<accession>B8GSE0</accession>
<dbReference type="GO" id="GO:0015074">
    <property type="term" value="P:DNA integration"/>
    <property type="evidence" value="ECO:0007669"/>
    <property type="project" value="InterPro"/>
</dbReference>
<proteinExistence type="predicted"/>
<organism evidence="2 3">
    <name type="scientific">Thioalkalivibrio sulfidiphilus (strain HL-EbGR7)</name>
    <dbReference type="NCBI Taxonomy" id="396588"/>
    <lineage>
        <taxon>Bacteria</taxon>
        <taxon>Pseudomonadati</taxon>
        <taxon>Pseudomonadota</taxon>
        <taxon>Gammaproteobacteria</taxon>
        <taxon>Chromatiales</taxon>
        <taxon>Ectothiorhodospiraceae</taxon>
        <taxon>Thioalkalivibrio</taxon>
    </lineage>
</organism>
<dbReference type="PANTHER" id="PTHR46889">
    <property type="entry name" value="TRANSPOSASE INSF FOR INSERTION SEQUENCE IS3B-RELATED"/>
    <property type="match status" value="1"/>
</dbReference>
<name>B8GSE0_THISH</name>
<dbReference type="InterPro" id="IPR001584">
    <property type="entry name" value="Integrase_cat-core"/>
</dbReference>
<dbReference type="Pfam" id="PF13683">
    <property type="entry name" value="rve_3"/>
    <property type="match status" value="1"/>
</dbReference>
<dbReference type="PROSITE" id="PS50994">
    <property type="entry name" value="INTEGRASE"/>
    <property type="match status" value="1"/>
</dbReference>
<dbReference type="Gene3D" id="3.30.420.10">
    <property type="entry name" value="Ribonuclease H-like superfamily/Ribonuclease H"/>
    <property type="match status" value="1"/>
</dbReference>
<dbReference type="InterPro" id="IPR036397">
    <property type="entry name" value="RNaseH_sf"/>
</dbReference>
<dbReference type="InterPro" id="IPR012337">
    <property type="entry name" value="RNaseH-like_sf"/>
</dbReference>
<keyword evidence="3" id="KW-1185">Reference proteome</keyword>
<feature type="domain" description="Integrase catalytic" evidence="1">
    <location>
        <begin position="76"/>
        <end position="244"/>
    </location>
</feature>
<dbReference type="GO" id="GO:0003676">
    <property type="term" value="F:nucleic acid binding"/>
    <property type="evidence" value="ECO:0007669"/>
    <property type="project" value="InterPro"/>
</dbReference>
<dbReference type="Pfam" id="PF13276">
    <property type="entry name" value="HTH_21"/>
    <property type="match status" value="1"/>
</dbReference>
<dbReference type="HOGENOM" id="CLU_027402_31_2_6"/>
<dbReference type="InterPro" id="IPR050900">
    <property type="entry name" value="Transposase_IS3/IS150/IS904"/>
</dbReference>
<sequence>MVSDETLLVRVREVIREVEALGFTGEGYRKLWARLKLKGVVVCRERLRRLLREHGLQAPHRQGTARGPQVHDGTIIPEAPNRMWGTDAALALTDEGTATVFVVVDHFVGDVVGLHAARPGTRFEALEPIYQGIREHFGCLEQGIATGLVLRHDNGPQYISSHFQNELRFLGLESSPSFVRAPQGNGSAERFIRTLKEQLLWVRRFESVEELRRELLAFKERYNQHWLLQRHGHRTPAQVRAAYRPSRAMAA</sequence>
<gene>
    <name evidence="2" type="ordered locus">Tgr7_1762</name>
</gene>
<dbReference type="eggNOG" id="COG2801">
    <property type="taxonomic scope" value="Bacteria"/>
</dbReference>